<dbReference type="STRING" id="436010.A0A166ELI6"/>
<keyword evidence="4" id="KW-1185">Reference proteome</keyword>
<dbReference type="GO" id="GO:0003723">
    <property type="term" value="F:RNA binding"/>
    <property type="evidence" value="ECO:0007669"/>
    <property type="project" value="UniProtKB-KW"/>
</dbReference>
<evidence type="ECO:0000313" key="3">
    <source>
        <dbReference type="EMBL" id="KZP15880.1"/>
    </source>
</evidence>
<accession>A0A166ELI6</accession>
<dbReference type="AlphaFoldDB" id="A0A166ELI6"/>
<evidence type="ECO:0000259" key="2">
    <source>
        <dbReference type="Pfam" id="PF05183"/>
    </source>
</evidence>
<dbReference type="EMBL" id="KV417599">
    <property type="protein sequence ID" value="KZP15880.1"/>
    <property type="molecule type" value="Genomic_DNA"/>
</dbReference>
<protein>
    <recommendedName>
        <fullName evidence="1">RNA-dependent RNA polymerase</fullName>
        <ecNumber evidence="1">2.7.7.48</ecNumber>
    </recommendedName>
</protein>
<dbReference type="OrthoDB" id="10055769at2759"/>
<reference evidence="3 4" key="1">
    <citation type="journal article" date="2016" name="Mol. Biol. Evol.">
        <title>Comparative Genomics of Early-Diverging Mushroom-Forming Fungi Provides Insights into the Origins of Lignocellulose Decay Capabilities.</title>
        <authorList>
            <person name="Nagy L.G."/>
            <person name="Riley R."/>
            <person name="Tritt A."/>
            <person name="Adam C."/>
            <person name="Daum C."/>
            <person name="Floudas D."/>
            <person name="Sun H."/>
            <person name="Yadav J.S."/>
            <person name="Pangilinan J."/>
            <person name="Larsson K.H."/>
            <person name="Matsuura K."/>
            <person name="Barry K."/>
            <person name="Labutti K."/>
            <person name="Kuo R."/>
            <person name="Ohm R.A."/>
            <person name="Bhattacharya S.S."/>
            <person name="Shirouzu T."/>
            <person name="Yoshinaga Y."/>
            <person name="Martin F.M."/>
            <person name="Grigoriev I.V."/>
            <person name="Hibbett D.S."/>
        </authorList>
    </citation>
    <scope>NUCLEOTIDE SEQUENCE [LARGE SCALE GENOMIC DNA]</scope>
    <source>
        <strain evidence="3 4">CBS 109695</strain>
    </source>
</reference>
<keyword evidence="1" id="KW-0696">RNA-directed RNA polymerase</keyword>
<keyword evidence="1" id="KW-0548">Nucleotidyltransferase</keyword>
<dbReference type="EC" id="2.7.7.48" evidence="1"/>
<dbReference type="InterPro" id="IPR057596">
    <property type="entry name" value="RDRP_core"/>
</dbReference>
<comment type="catalytic activity">
    <reaction evidence="1">
        <text>RNA(n) + a ribonucleoside 5'-triphosphate = RNA(n+1) + diphosphate</text>
        <dbReference type="Rhea" id="RHEA:21248"/>
        <dbReference type="Rhea" id="RHEA-COMP:14527"/>
        <dbReference type="Rhea" id="RHEA-COMP:17342"/>
        <dbReference type="ChEBI" id="CHEBI:33019"/>
        <dbReference type="ChEBI" id="CHEBI:61557"/>
        <dbReference type="ChEBI" id="CHEBI:140395"/>
        <dbReference type="EC" id="2.7.7.48"/>
    </reaction>
</comment>
<keyword evidence="1" id="KW-0694">RNA-binding</keyword>
<dbReference type="GO" id="GO:0003968">
    <property type="term" value="F:RNA-directed RNA polymerase activity"/>
    <property type="evidence" value="ECO:0007669"/>
    <property type="project" value="UniProtKB-KW"/>
</dbReference>
<keyword evidence="1" id="KW-0808">Transferase</keyword>
<organism evidence="3 4">
    <name type="scientific">Athelia psychrophila</name>
    <dbReference type="NCBI Taxonomy" id="1759441"/>
    <lineage>
        <taxon>Eukaryota</taxon>
        <taxon>Fungi</taxon>
        <taxon>Dikarya</taxon>
        <taxon>Basidiomycota</taxon>
        <taxon>Agaricomycotina</taxon>
        <taxon>Agaricomycetes</taxon>
        <taxon>Agaricomycetidae</taxon>
        <taxon>Atheliales</taxon>
        <taxon>Atheliaceae</taxon>
        <taxon>Athelia</taxon>
    </lineage>
</organism>
<gene>
    <name evidence="3" type="ORF">FIBSPDRAFT_934906</name>
</gene>
<sequence>MHRPVALSANYRLDESQLRNRDPLVNGRQRRASSIILRASRQHVRLVQLVMKLETIANFVENGVPHAVFGMFFREDFKAQVGPFTQWDGPDAMSDLWRYLAHVGDVVTARATRSSTREAKAMGYRILAPCLQTIREKVLQVALKPWRPTHRGTYERLGEDEIQVKSSRREFTTTNGMDTDIVLGDALVTRNPCKLSRDTRKVKAVYKLQLANYTGIIACSVKGHAGSRIGSQEWIPYCADAQVPRILAWSNSGHVGRGGTLLSTTMPFTLDIHIQSQSGSLICSVFHLQLKLLAGTVLDQFNNGRVLIDDVMSGDFAKPRTREMFRKMRLKTAFSIGAAPSLIPISPNHDMTRRAGLRSLALYRWRCSCSLPRSTSKPSKPDTKRRRIELPENMLRNHALEPGSRGPRRNIRLTDLSIEVRQDILRAAAMDFAAEPSPDEIFIQSQEGIARLRASYACLYDSEQQSQKWSRFPWDVCTRDLHDIKAHTLYMTKTCTTINI</sequence>
<dbReference type="Proteomes" id="UP000076532">
    <property type="component" value="Unassembled WGS sequence"/>
</dbReference>
<feature type="domain" description="RDRP core" evidence="2">
    <location>
        <begin position="154"/>
        <end position="224"/>
    </location>
</feature>
<dbReference type="Pfam" id="PF05183">
    <property type="entry name" value="RdRP"/>
    <property type="match status" value="1"/>
</dbReference>
<name>A0A166ELI6_9AGAM</name>
<evidence type="ECO:0000256" key="1">
    <source>
        <dbReference type="RuleBase" id="RU363098"/>
    </source>
</evidence>
<proteinExistence type="inferred from homology"/>
<comment type="similarity">
    <text evidence="1">Belongs to the RdRP family.</text>
</comment>
<evidence type="ECO:0000313" key="4">
    <source>
        <dbReference type="Proteomes" id="UP000076532"/>
    </source>
</evidence>